<keyword evidence="3" id="KW-1185">Reference proteome</keyword>
<gene>
    <name evidence="2" type="ordered locus">Hoch_0321</name>
</gene>
<dbReference type="KEGG" id="hoh:Hoch_0321"/>
<keyword evidence="2" id="KW-0808">Transferase</keyword>
<evidence type="ECO:0000259" key="1">
    <source>
        <dbReference type="PROSITE" id="PS51186"/>
    </source>
</evidence>
<dbReference type="AlphaFoldDB" id="D0LIT3"/>
<dbReference type="Proteomes" id="UP000001880">
    <property type="component" value="Chromosome"/>
</dbReference>
<reference evidence="2 3" key="1">
    <citation type="journal article" date="2010" name="Stand. Genomic Sci.">
        <title>Complete genome sequence of Haliangium ochraceum type strain (SMP-2).</title>
        <authorList>
            <consortium name="US DOE Joint Genome Institute (JGI-PGF)"/>
            <person name="Ivanova N."/>
            <person name="Daum C."/>
            <person name="Lang E."/>
            <person name="Abt B."/>
            <person name="Kopitz M."/>
            <person name="Saunders E."/>
            <person name="Lapidus A."/>
            <person name="Lucas S."/>
            <person name="Glavina Del Rio T."/>
            <person name="Nolan M."/>
            <person name="Tice H."/>
            <person name="Copeland A."/>
            <person name="Cheng J.F."/>
            <person name="Chen F."/>
            <person name="Bruce D."/>
            <person name="Goodwin L."/>
            <person name="Pitluck S."/>
            <person name="Mavromatis K."/>
            <person name="Pati A."/>
            <person name="Mikhailova N."/>
            <person name="Chen A."/>
            <person name="Palaniappan K."/>
            <person name="Land M."/>
            <person name="Hauser L."/>
            <person name="Chang Y.J."/>
            <person name="Jeffries C.D."/>
            <person name="Detter J.C."/>
            <person name="Brettin T."/>
            <person name="Rohde M."/>
            <person name="Goker M."/>
            <person name="Bristow J."/>
            <person name="Markowitz V."/>
            <person name="Eisen J.A."/>
            <person name="Hugenholtz P."/>
            <person name="Kyrpides N.C."/>
            <person name="Klenk H.P."/>
        </authorList>
    </citation>
    <scope>NUCLEOTIDE SEQUENCE [LARGE SCALE GENOMIC DNA]</scope>
    <source>
        <strain evidence="3">DSM 14365 / CIP 107738 / JCM 11303 / AJ 13395 / SMP-2</strain>
    </source>
</reference>
<dbReference type="CDD" id="cd04301">
    <property type="entry name" value="NAT_SF"/>
    <property type="match status" value="1"/>
</dbReference>
<dbReference type="GO" id="GO:0016747">
    <property type="term" value="F:acyltransferase activity, transferring groups other than amino-acyl groups"/>
    <property type="evidence" value="ECO:0007669"/>
    <property type="project" value="InterPro"/>
</dbReference>
<dbReference type="InterPro" id="IPR000182">
    <property type="entry name" value="GNAT_dom"/>
</dbReference>
<dbReference type="Gene3D" id="3.40.630.30">
    <property type="match status" value="1"/>
</dbReference>
<name>D0LIT3_HALO1</name>
<dbReference type="Pfam" id="PF00583">
    <property type="entry name" value="Acetyltransf_1"/>
    <property type="match status" value="1"/>
</dbReference>
<dbReference type="STRING" id="502025.Hoch_0321"/>
<proteinExistence type="predicted"/>
<dbReference type="EMBL" id="CP001804">
    <property type="protein sequence ID" value="ACY12962.1"/>
    <property type="molecule type" value="Genomic_DNA"/>
</dbReference>
<dbReference type="PROSITE" id="PS51186">
    <property type="entry name" value="GNAT"/>
    <property type="match status" value="1"/>
</dbReference>
<organism evidence="2 3">
    <name type="scientific">Haliangium ochraceum (strain DSM 14365 / JCM 11303 / SMP-2)</name>
    <dbReference type="NCBI Taxonomy" id="502025"/>
    <lineage>
        <taxon>Bacteria</taxon>
        <taxon>Pseudomonadati</taxon>
        <taxon>Myxococcota</taxon>
        <taxon>Polyangia</taxon>
        <taxon>Haliangiales</taxon>
        <taxon>Kofleriaceae</taxon>
        <taxon>Haliangium</taxon>
    </lineage>
</organism>
<dbReference type="HOGENOM" id="CLU_1784177_0_0_7"/>
<dbReference type="SUPFAM" id="SSF55729">
    <property type="entry name" value="Acyl-CoA N-acyltransferases (Nat)"/>
    <property type="match status" value="1"/>
</dbReference>
<protein>
    <submittedName>
        <fullName evidence="2">GCN5-related N-acetyltransferase</fullName>
    </submittedName>
</protein>
<evidence type="ECO:0000313" key="3">
    <source>
        <dbReference type="Proteomes" id="UP000001880"/>
    </source>
</evidence>
<dbReference type="RefSeq" id="WP_012825589.1">
    <property type="nucleotide sequence ID" value="NC_013440.1"/>
</dbReference>
<dbReference type="InterPro" id="IPR016181">
    <property type="entry name" value="Acyl_CoA_acyltransferase"/>
</dbReference>
<accession>D0LIT3</accession>
<evidence type="ECO:0000313" key="2">
    <source>
        <dbReference type="EMBL" id="ACY12962.1"/>
    </source>
</evidence>
<sequence length="145" mass="15983">MALQWISESPAYWDQDKARIVGGAPAGIFDVRYQRCQPGDLLPASWWRVSSDGETVGYGWLDIVWGDAEILLATAPGAQGKGVGSFILDKLEEEALARGVNYLYNVVRPTHPQRDAIAAWLSARGFEESDDGSLFRAISRKPEKS</sequence>
<dbReference type="eggNOG" id="COG0456">
    <property type="taxonomic scope" value="Bacteria"/>
</dbReference>
<feature type="domain" description="N-acetyltransferase" evidence="1">
    <location>
        <begin position="1"/>
        <end position="145"/>
    </location>
</feature>